<sequence>MFAFEQPTLKKLVHENFVTLVGEENIAPGHGFTTDANDVSNLVPTVHATVSGITGVAHSSNYEVSNPQLAYLVAAKMMAMTVVDLLANGAENALTIRSEFKPPLTKEQYLKDWGKLSL</sequence>
<gene>
    <name evidence="1" type="ORF">SDC9_125309</name>
</gene>
<dbReference type="Gene3D" id="3.40.630.10">
    <property type="entry name" value="Zn peptidases"/>
    <property type="match status" value="1"/>
</dbReference>
<proteinExistence type="predicted"/>
<name>A0A645CN17_9ZZZZ</name>
<dbReference type="AlphaFoldDB" id="A0A645CN17"/>
<organism evidence="1">
    <name type="scientific">bioreactor metagenome</name>
    <dbReference type="NCBI Taxonomy" id="1076179"/>
    <lineage>
        <taxon>unclassified sequences</taxon>
        <taxon>metagenomes</taxon>
        <taxon>ecological metagenomes</taxon>
    </lineage>
</organism>
<dbReference type="EMBL" id="VSSQ01028548">
    <property type="protein sequence ID" value="MPM78298.1"/>
    <property type="molecule type" value="Genomic_DNA"/>
</dbReference>
<evidence type="ECO:0000313" key="1">
    <source>
        <dbReference type="EMBL" id="MPM78298.1"/>
    </source>
</evidence>
<protein>
    <submittedName>
        <fullName evidence="1">Uncharacterized protein</fullName>
    </submittedName>
</protein>
<accession>A0A645CN17</accession>
<comment type="caution">
    <text evidence="1">The sequence shown here is derived from an EMBL/GenBank/DDBJ whole genome shotgun (WGS) entry which is preliminary data.</text>
</comment>
<dbReference type="SUPFAM" id="SSF53187">
    <property type="entry name" value="Zn-dependent exopeptidases"/>
    <property type="match status" value="1"/>
</dbReference>
<reference evidence="1" key="1">
    <citation type="submission" date="2019-08" db="EMBL/GenBank/DDBJ databases">
        <authorList>
            <person name="Kucharzyk K."/>
            <person name="Murdoch R.W."/>
            <person name="Higgins S."/>
            <person name="Loffler F."/>
        </authorList>
    </citation>
    <scope>NUCLEOTIDE SEQUENCE</scope>
</reference>